<sequence>MLWKSSNLTLKWLNLSYFQKCLGPLEEEDSDCSRPSVQNPTLVFILLNWKNSLYLFPSLGFRLNKTPRPNFQSLLKFSMCSHSFFFLIFLLGSHSLPFFHLGSLFFFFVLFEFSIWVIIRFPTHFSKFAILRL</sequence>
<dbReference type="EMBL" id="JBJKTR010000023">
    <property type="protein sequence ID" value="KAL3324338.1"/>
    <property type="molecule type" value="Genomic_DNA"/>
</dbReference>
<evidence type="ECO:0000256" key="1">
    <source>
        <dbReference type="SAM" id="Phobius"/>
    </source>
</evidence>
<evidence type="ECO:0000313" key="2">
    <source>
        <dbReference type="EMBL" id="KAL3324334.1"/>
    </source>
</evidence>
<proteinExistence type="predicted"/>
<dbReference type="EMBL" id="JBJKTR010000023">
    <property type="protein sequence ID" value="KAL3324335.1"/>
    <property type="molecule type" value="Genomic_DNA"/>
</dbReference>
<reference evidence="2 3" key="1">
    <citation type="submission" date="2024-05" db="EMBL/GenBank/DDBJ databases">
        <title>De novo assembly of an allotetraploid wild potato.</title>
        <authorList>
            <person name="Hosaka A.J."/>
        </authorList>
    </citation>
    <scope>NUCLEOTIDE SEQUENCE [LARGE SCALE GENOMIC DNA]</scope>
    <source>
        <tissue evidence="2">Young leaves</tissue>
    </source>
</reference>
<name>A0ABD2QXU7_9SOLN</name>
<comment type="caution">
    <text evidence="2">The sequence shown here is derived from an EMBL/GenBank/DDBJ whole genome shotgun (WGS) entry which is preliminary data.</text>
</comment>
<accession>A0ABD2QXU7</accession>
<dbReference type="Proteomes" id="UP001627284">
    <property type="component" value="Unassembled WGS sequence"/>
</dbReference>
<protein>
    <submittedName>
        <fullName evidence="2">Uncharacterized protein</fullName>
    </submittedName>
</protein>
<dbReference type="AlphaFoldDB" id="A0ABD2QXU7"/>
<dbReference type="EMBL" id="JBJKTR010000023">
    <property type="protein sequence ID" value="KAL3324342.1"/>
    <property type="molecule type" value="Genomic_DNA"/>
</dbReference>
<keyword evidence="3" id="KW-1185">Reference proteome</keyword>
<dbReference type="EMBL" id="JBJKTR010000023">
    <property type="protein sequence ID" value="KAL3324334.1"/>
    <property type="molecule type" value="Genomic_DNA"/>
</dbReference>
<dbReference type="EMBL" id="JBJKTR010000023">
    <property type="protein sequence ID" value="KAL3324341.1"/>
    <property type="molecule type" value="Genomic_DNA"/>
</dbReference>
<keyword evidence="1" id="KW-0472">Membrane</keyword>
<dbReference type="EMBL" id="JBJKTR010000023">
    <property type="protein sequence ID" value="KAL3324339.1"/>
    <property type="molecule type" value="Genomic_DNA"/>
</dbReference>
<organism evidence="2 3">
    <name type="scientific">Solanum stoloniferum</name>
    <dbReference type="NCBI Taxonomy" id="62892"/>
    <lineage>
        <taxon>Eukaryota</taxon>
        <taxon>Viridiplantae</taxon>
        <taxon>Streptophyta</taxon>
        <taxon>Embryophyta</taxon>
        <taxon>Tracheophyta</taxon>
        <taxon>Spermatophyta</taxon>
        <taxon>Magnoliopsida</taxon>
        <taxon>eudicotyledons</taxon>
        <taxon>Gunneridae</taxon>
        <taxon>Pentapetalae</taxon>
        <taxon>asterids</taxon>
        <taxon>lamiids</taxon>
        <taxon>Solanales</taxon>
        <taxon>Solanaceae</taxon>
        <taxon>Solanoideae</taxon>
        <taxon>Solaneae</taxon>
        <taxon>Solanum</taxon>
    </lineage>
</organism>
<keyword evidence="1" id="KW-1133">Transmembrane helix</keyword>
<dbReference type="EMBL" id="JBJKTR010000023">
    <property type="protein sequence ID" value="KAL3324336.1"/>
    <property type="molecule type" value="Genomic_DNA"/>
</dbReference>
<keyword evidence="1" id="KW-0812">Transmembrane</keyword>
<feature type="transmembrane region" description="Helical" evidence="1">
    <location>
        <begin position="98"/>
        <end position="119"/>
    </location>
</feature>
<evidence type="ECO:0000313" key="3">
    <source>
        <dbReference type="Proteomes" id="UP001627284"/>
    </source>
</evidence>
<gene>
    <name evidence="2" type="ORF">AABB24_038480</name>
</gene>
<dbReference type="EMBL" id="JBJKTR010000023">
    <property type="protein sequence ID" value="KAL3324343.1"/>
    <property type="molecule type" value="Genomic_DNA"/>
</dbReference>
<feature type="transmembrane region" description="Helical" evidence="1">
    <location>
        <begin position="73"/>
        <end position="92"/>
    </location>
</feature>